<evidence type="ECO:0000256" key="2">
    <source>
        <dbReference type="ARBA" id="ARBA00004496"/>
    </source>
</evidence>
<evidence type="ECO:0000256" key="6">
    <source>
        <dbReference type="ARBA" id="ARBA00022999"/>
    </source>
</evidence>
<dbReference type="Gene3D" id="1.10.532.10">
    <property type="entry name" value="STAT transcription factor, N-terminal domain"/>
    <property type="match status" value="1"/>
</dbReference>
<proteinExistence type="inferred from homology"/>
<evidence type="ECO:0000256" key="4">
    <source>
        <dbReference type="ARBA" id="ARBA00022490"/>
    </source>
</evidence>
<dbReference type="SMART" id="SM00964">
    <property type="entry name" value="STAT_int"/>
    <property type="match status" value="1"/>
</dbReference>
<evidence type="ECO:0000256" key="5">
    <source>
        <dbReference type="ARBA" id="ARBA00022553"/>
    </source>
</evidence>
<dbReference type="Pfam" id="PF21354">
    <property type="entry name" value="STAT_linker"/>
    <property type="match status" value="1"/>
</dbReference>
<dbReference type="SUPFAM" id="SSF49417">
    <property type="entry name" value="p53-like transcription factors"/>
    <property type="match status" value="1"/>
</dbReference>
<dbReference type="GO" id="GO:0005634">
    <property type="term" value="C:nucleus"/>
    <property type="evidence" value="ECO:0007669"/>
    <property type="project" value="UniProtKB-SubCell"/>
</dbReference>
<evidence type="ECO:0000313" key="17">
    <source>
        <dbReference type="EMBL" id="RMB90385.1"/>
    </source>
</evidence>
<dbReference type="InterPro" id="IPR012345">
    <property type="entry name" value="STAT_TF_DNA-bd_N"/>
</dbReference>
<feature type="compositionally biased region" description="Low complexity" evidence="15">
    <location>
        <begin position="790"/>
        <end position="815"/>
    </location>
</feature>
<dbReference type="Gene3D" id="2.60.40.630">
    <property type="entry name" value="STAT transcription factor, DNA-binding domain"/>
    <property type="match status" value="2"/>
</dbReference>
<dbReference type="InterPro" id="IPR013801">
    <property type="entry name" value="STAT_TF_DNA-bd"/>
</dbReference>
<dbReference type="AlphaFoldDB" id="A0A3M0IP11"/>
<comment type="caution">
    <text evidence="17">The sequence shown here is derived from an EMBL/GenBank/DDBJ whole genome shotgun (WGS) entry which is preliminary data.</text>
</comment>
<keyword evidence="6 12" id="KW-0727">SH2 domain</keyword>
<evidence type="ECO:0000256" key="8">
    <source>
        <dbReference type="ARBA" id="ARBA00023125"/>
    </source>
</evidence>
<dbReference type="SUPFAM" id="SSF48092">
    <property type="entry name" value="Transcription factor STAT-4 N-domain"/>
    <property type="match status" value="1"/>
</dbReference>
<evidence type="ECO:0000256" key="11">
    <source>
        <dbReference type="ARBA" id="ARBA00023242"/>
    </source>
</evidence>
<dbReference type="InterPro" id="IPR048988">
    <property type="entry name" value="STAT_linker"/>
</dbReference>
<evidence type="ECO:0000256" key="15">
    <source>
        <dbReference type="SAM" id="MobiDB-lite"/>
    </source>
</evidence>
<dbReference type="Pfam" id="PF01017">
    <property type="entry name" value="STAT_alpha"/>
    <property type="match status" value="1"/>
</dbReference>
<dbReference type="InterPro" id="IPR008967">
    <property type="entry name" value="p53-like_TF_DNA-bd_sf"/>
</dbReference>
<keyword evidence="8 13" id="KW-0238">DNA-binding</keyword>
<dbReference type="SUPFAM" id="SSF47655">
    <property type="entry name" value="STAT"/>
    <property type="match status" value="1"/>
</dbReference>
<sequence length="1047" mass="114377">MAQWQEVQNLANTHLEQVHQLYAGSALPMAVRQCLAAWIESQNWRQAAEPLSSHAPMLFHSLLVLLGERLGSLGSGYEDFMLKHNLRKAHRDLQAEFGKKPEQFANLVANLLQEERRILRLGQAGGQAGSAPAPSPAPESGREQQIQRRLAEFQTALQEADRAFRHLEELQDAFDFCYKVHYLPGHERSRDPEYIQELQALQAKLQKLDRRRREVLAQMQQLLGRSETLQELLQQELGDWRVRQQRLCLGGPGDANLRPLETWFTELGQGLFQLRQLLRALGDLRQKVTYERDPLAAETPLLEQRLQEQLTHLLRSAFVVEQQPSTPNARQRPLVLRTGSKFSARARLLLRLHDRNHRMEAKIHIDRDPPNVKGFRRFNILTSSSKTLLAGDSPQEGLICDFQYLVGTPPRPPETPRDPRGRVSAPPRADSRSPQTLKEQKDSRAGKGKGGGGEGPLVVTEELHLITFTLAYAYCGLELELETTTLPFVIISNNNQLSSAWASILWFNMLSSDPKASGEPRCHPRCHPLPRPAVLLVASAGAVAPLAEVLSWQFQSVAERGLSRENLLMLAKKLLGSKPSPDSTVAWPKFSKDGAAGFSFWTWLDAILGLLQEHLKQLWKDGLILGFVSRKQEEKLLRSKRTGTFLLRFSESVLGGVTFTWVEHHETELSQNLCYSMFSLMKRTETPLLPRRGALQSLELVSLALPDIIRNYQMMMEENPPENPLKFLYPGTARDEAFGRYYSQKQEENLGESKKYLNRRLIRVSSRQPAWKTEEELVFATENLETLQLQPGGPGAQRAGGLALPQGLGTPQGTPGNVGTPQGTPGNVGTPQGTPGNVGTPQGTPGNVGTPQGVAVSPGTPQGMATSPGTLQVTPGNLGTSQVMATSPGTPQMVAASTGTLQVTPGNLGTSQVMAMTPGTLQVTPGNLGTPQVMVTSPGTLQVTPGNLGTPQVMAMGPGTLQVTRGNLGTSQVMATSPGTPQMVAASPGTLQVTPGNLGTPQMMAASPGTLQVTPGNLGTSQVMATSPGTLQVVATSQGYHRSPLGI</sequence>
<evidence type="ECO:0000256" key="1">
    <source>
        <dbReference type="ARBA" id="ARBA00004123"/>
    </source>
</evidence>
<dbReference type="GO" id="GO:0005737">
    <property type="term" value="C:cytoplasm"/>
    <property type="evidence" value="ECO:0007669"/>
    <property type="project" value="UniProtKB-SubCell"/>
</dbReference>
<keyword evidence="5 13" id="KW-0597">Phosphoprotein</keyword>
<gene>
    <name evidence="17" type="ORF">DUI87_33271</name>
</gene>
<dbReference type="InterPro" id="IPR000980">
    <property type="entry name" value="SH2"/>
</dbReference>
<dbReference type="Gene3D" id="1.10.238.10">
    <property type="entry name" value="EF-hand"/>
    <property type="match status" value="1"/>
</dbReference>
<evidence type="ECO:0000256" key="12">
    <source>
        <dbReference type="PROSITE-ProRule" id="PRU00191"/>
    </source>
</evidence>
<dbReference type="PROSITE" id="PS50001">
    <property type="entry name" value="SH2"/>
    <property type="match status" value="1"/>
</dbReference>
<evidence type="ECO:0000256" key="13">
    <source>
        <dbReference type="RuleBase" id="RU046415"/>
    </source>
</evidence>
<dbReference type="SUPFAM" id="SSF55550">
    <property type="entry name" value="SH2 domain"/>
    <property type="match status" value="1"/>
</dbReference>
<dbReference type="GO" id="GO:0003677">
    <property type="term" value="F:DNA binding"/>
    <property type="evidence" value="ECO:0007669"/>
    <property type="project" value="UniProtKB-KW"/>
</dbReference>
<evidence type="ECO:0000256" key="7">
    <source>
        <dbReference type="ARBA" id="ARBA00023015"/>
    </source>
</evidence>
<evidence type="ECO:0000256" key="10">
    <source>
        <dbReference type="ARBA" id="ARBA00023163"/>
    </source>
</evidence>
<evidence type="ECO:0000313" key="18">
    <source>
        <dbReference type="Proteomes" id="UP000269221"/>
    </source>
</evidence>
<dbReference type="InterPro" id="IPR036535">
    <property type="entry name" value="STAT_N_sf"/>
</dbReference>
<feature type="region of interest" description="Disordered" evidence="15">
    <location>
        <begin position="404"/>
        <end position="455"/>
    </location>
</feature>
<dbReference type="Pfam" id="PF00017">
    <property type="entry name" value="SH2"/>
    <property type="match status" value="1"/>
</dbReference>
<reference evidence="17 18" key="1">
    <citation type="submission" date="2018-07" db="EMBL/GenBank/DDBJ databases">
        <title>A high quality draft genome assembly of the barn swallow (H. rustica rustica).</title>
        <authorList>
            <person name="Formenti G."/>
            <person name="Chiara M."/>
            <person name="Poveda L."/>
            <person name="Francoijs K.-J."/>
            <person name="Bonisoli-Alquati A."/>
            <person name="Canova L."/>
            <person name="Gianfranceschi L."/>
            <person name="Horner D.S."/>
            <person name="Saino N."/>
        </authorList>
    </citation>
    <scope>NUCLEOTIDE SEQUENCE [LARGE SCALE GENOMIC DNA]</scope>
    <source>
        <strain evidence="17">Chelidonia</strain>
        <tissue evidence="17">Blood</tissue>
    </source>
</reference>
<keyword evidence="4 13" id="KW-0963">Cytoplasm</keyword>
<evidence type="ECO:0000259" key="16">
    <source>
        <dbReference type="PROSITE" id="PS50001"/>
    </source>
</evidence>
<dbReference type="InterPro" id="IPR013799">
    <property type="entry name" value="STAT_TF_prot_interaction"/>
</dbReference>
<name>A0A3M0IP11_HIRRU</name>
<dbReference type="Gene3D" id="1.20.1050.20">
    <property type="entry name" value="STAT transcription factor, all-alpha domain"/>
    <property type="match status" value="1"/>
</dbReference>
<dbReference type="InterPro" id="IPR013800">
    <property type="entry name" value="STAT_TF_alpha"/>
</dbReference>
<protein>
    <recommendedName>
        <fullName evidence="13">Signal transducer and activator of transcription</fullName>
    </recommendedName>
</protein>
<dbReference type="InterPro" id="IPR001217">
    <property type="entry name" value="STAT"/>
</dbReference>
<keyword evidence="7 13" id="KW-0805">Transcription regulation</keyword>
<dbReference type="EMBL" id="QRBI01000251">
    <property type="protein sequence ID" value="RMB90385.1"/>
    <property type="molecule type" value="Genomic_DNA"/>
</dbReference>
<feature type="coiled-coil region" evidence="14">
    <location>
        <begin position="198"/>
        <end position="225"/>
    </location>
</feature>
<comment type="similarity">
    <text evidence="3 13">Belongs to the transcription factor STAT family.</text>
</comment>
<comment type="subcellular location">
    <subcellularLocation>
        <location evidence="2 13">Cytoplasm</location>
    </subcellularLocation>
    <subcellularLocation>
        <location evidence="1 13">Nucleus</location>
    </subcellularLocation>
</comment>
<dbReference type="Proteomes" id="UP000269221">
    <property type="component" value="Unassembled WGS sequence"/>
</dbReference>
<feature type="region of interest" description="Disordered" evidence="15">
    <location>
        <begin position="790"/>
        <end position="869"/>
    </location>
</feature>
<feature type="region of interest" description="Disordered" evidence="15">
    <location>
        <begin position="123"/>
        <end position="145"/>
    </location>
</feature>
<keyword evidence="9 13" id="KW-0010">Activator</keyword>
<evidence type="ECO:0000256" key="9">
    <source>
        <dbReference type="ARBA" id="ARBA00023159"/>
    </source>
</evidence>
<keyword evidence="10 13" id="KW-0804">Transcription</keyword>
<dbReference type="Pfam" id="PF02865">
    <property type="entry name" value="STAT_int"/>
    <property type="match status" value="1"/>
</dbReference>
<keyword evidence="18" id="KW-1185">Reference proteome</keyword>
<organism evidence="17 18">
    <name type="scientific">Hirundo rustica rustica</name>
    <dbReference type="NCBI Taxonomy" id="333673"/>
    <lineage>
        <taxon>Eukaryota</taxon>
        <taxon>Metazoa</taxon>
        <taxon>Chordata</taxon>
        <taxon>Craniata</taxon>
        <taxon>Vertebrata</taxon>
        <taxon>Euteleostomi</taxon>
        <taxon>Archelosauria</taxon>
        <taxon>Archosauria</taxon>
        <taxon>Dinosauria</taxon>
        <taxon>Saurischia</taxon>
        <taxon>Theropoda</taxon>
        <taxon>Coelurosauria</taxon>
        <taxon>Aves</taxon>
        <taxon>Neognathae</taxon>
        <taxon>Neoaves</taxon>
        <taxon>Telluraves</taxon>
        <taxon>Australaves</taxon>
        <taxon>Passeriformes</taxon>
        <taxon>Sylvioidea</taxon>
        <taxon>Hirundinidae</taxon>
        <taxon>Hirundo</taxon>
    </lineage>
</organism>
<accession>A0A3M0IP11</accession>
<dbReference type="OrthoDB" id="19300at2759"/>
<dbReference type="PANTHER" id="PTHR11801">
    <property type="entry name" value="SIGNAL TRANSDUCER AND ACTIVATOR OF TRANSCRIPTION"/>
    <property type="match status" value="1"/>
</dbReference>
<evidence type="ECO:0000256" key="14">
    <source>
        <dbReference type="SAM" id="Coils"/>
    </source>
</evidence>
<keyword evidence="11 13" id="KW-0539">Nucleus</keyword>
<dbReference type="InterPro" id="IPR015988">
    <property type="entry name" value="STAT_TF_CC"/>
</dbReference>
<dbReference type="GO" id="GO:0003700">
    <property type="term" value="F:DNA-binding transcription factor activity"/>
    <property type="evidence" value="ECO:0007669"/>
    <property type="project" value="InterPro"/>
</dbReference>
<dbReference type="Pfam" id="PF02864">
    <property type="entry name" value="STAT_bind"/>
    <property type="match status" value="2"/>
</dbReference>
<dbReference type="GO" id="GO:0007165">
    <property type="term" value="P:signal transduction"/>
    <property type="evidence" value="ECO:0007669"/>
    <property type="project" value="InterPro"/>
</dbReference>
<evidence type="ECO:0000256" key="3">
    <source>
        <dbReference type="ARBA" id="ARBA00005586"/>
    </source>
</evidence>
<feature type="compositionally biased region" description="Polar residues" evidence="15">
    <location>
        <begin position="817"/>
        <end position="850"/>
    </location>
</feature>
<dbReference type="STRING" id="333673.A0A3M0IP11"/>
<keyword evidence="14" id="KW-0175">Coiled coil</keyword>
<feature type="compositionally biased region" description="Polar residues" evidence="15">
    <location>
        <begin position="859"/>
        <end position="869"/>
    </location>
</feature>
<dbReference type="Gene3D" id="3.30.505.10">
    <property type="entry name" value="SH2 domain"/>
    <property type="match status" value="1"/>
</dbReference>
<dbReference type="InterPro" id="IPR036860">
    <property type="entry name" value="SH2_dom_sf"/>
</dbReference>
<feature type="domain" description="SH2" evidence="16">
    <location>
        <begin position="619"/>
        <end position="731"/>
    </location>
</feature>
<dbReference type="FunFam" id="1.20.1050.20:FF:000001">
    <property type="entry name" value="Signal transducer and activator of transcription"/>
    <property type="match status" value="1"/>
</dbReference>